<dbReference type="InterPro" id="IPR037401">
    <property type="entry name" value="SnoaL-like"/>
</dbReference>
<dbReference type="Gene3D" id="3.10.450.50">
    <property type="match status" value="1"/>
</dbReference>
<feature type="domain" description="SnoaL-like" evidence="1">
    <location>
        <begin position="10"/>
        <end position="133"/>
    </location>
</feature>
<sequence>MLTIEQRLRAIEDRAAITELLYVIASGIDRYDGPALQIAIAPDAVLDMGGETPMTGAAFAAGLRAPATPRPGRMHVVSNAIIQLDGDVACAESQIVSWQDQMLDDEQVTRVRAGRYLDRFVRSNAGWQLSARTLIDEWARIDPVDRTPPQGSNLARPAPDDLRYAHLKARA</sequence>
<dbReference type="AlphaFoldDB" id="T0HQC5"/>
<gene>
    <name evidence="2" type="ORF">L284_13055</name>
</gene>
<keyword evidence="3" id="KW-1185">Reference proteome</keyword>
<dbReference type="Proteomes" id="UP000015527">
    <property type="component" value="Unassembled WGS sequence"/>
</dbReference>
<proteinExistence type="predicted"/>
<evidence type="ECO:0000259" key="1">
    <source>
        <dbReference type="Pfam" id="PF13577"/>
    </source>
</evidence>
<dbReference type="EMBL" id="ATHL01000082">
    <property type="protein sequence ID" value="EQB14318.1"/>
    <property type="molecule type" value="Genomic_DNA"/>
</dbReference>
<accession>T0HQC5</accession>
<dbReference type="Pfam" id="PF13577">
    <property type="entry name" value="SnoaL_4"/>
    <property type="match status" value="1"/>
</dbReference>
<name>T0HQC5_9SPHN</name>
<protein>
    <recommendedName>
        <fullName evidence="1">SnoaL-like domain-containing protein</fullName>
    </recommendedName>
</protein>
<evidence type="ECO:0000313" key="3">
    <source>
        <dbReference type="Proteomes" id="UP000015527"/>
    </source>
</evidence>
<comment type="caution">
    <text evidence="2">The sequence shown here is derived from an EMBL/GenBank/DDBJ whole genome shotgun (WGS) entry which is preliminary data.</text>
</comment>
<dbReference type="PATRIC" id="fig|1096930.3.peg.2603"/>
<organism evidence="2 3">
    <name type="scientific">Novosphingobium lindaniclasticum LE124</name>
    <dbReference type="NCBI Taxonomy" id="1096930"/>
    <lineage>
        <taxon>Bacteria</taxon>
        <taxon>Pseudomonadati</taxon>
        <taxon>Pseudomonadota</taxon>
        <taxon>Alphaproteobacteria</taxon>
        <taxon>Sphingomonadales</taxon>
        <taxon>Sphingomonadaceae</taxon>
        <taxon>Novosphingobium</taxon>
    </lineage>
</organism>
<dbReference type="SUPFAM" id="SSF54427">
    <property type="entry name" value="NTF2-like"/>
    <property type="match status" value="1"/>
</dbReference>
<dbReference type="InterPro" id="IPR032710">
    <property type="entry name" value="NTF2-like_dom_sf"/>
</dbReference>
<evidence type="ECO:0000313" key="2">
    <source>
        <dbReference type="EMBL" id="EQB14318.1"/>
    </source>
</evidence>
<reference evidence="2 3" key="1">
    <citation type="journal article" date="2013" name="Genome Announc.">
        <title>Genome Sequence of Novosphingobium lindaniclasticum LE124T, Isolated from a Hexachlorocyclohexane Dumpsite.</title>
        <authorList>
            <person name="Saxena A."/>
            <person name="Nayyar N."/>
            <person name="Sangwan N."/>
            <person name="Kumari R."/>
            <person name="Khurana J.P."/>
            <person name="Lal R."/>
        </authorList>
    </citation>
    <scope>NUCLEOTIDE SEQUENCE [LARGE SCALE GENOMIC DNA]</scope>
    <source>
        <strain evidence="2 3">LE124</strain>
    </source>
</reference>